<proteinExistence type="predicted"/>
<protein>
    <submittedName>
        <fullName evidence="1">Uncharacterized protein</fullName>
    </submittedName>
</protein>
<reference evidence="2" key="1">
    <citation type="submission" date="2016-10" db="EMBL/GenBank/DDBJ databases">
        <authorList>
            <person name="Varghese N."/>
            <person name="Submissions S."/>
        </authorList>
    </citation>
    <scope>NUCLEOTIDE SEQUENCE [LARGE SCALE GENOMIC DNA]</scope>
    <source>
        <strain evidence="2">CGMCC 1.10218</strain>
    </source>
</reference>
<dbReference type="EMBL" id="FNZA01000009">
    <property type="protein sequence ID" value="SEJ49571.1"/>
    <property type="molecule type" value="Genomic_DNA"/>
</dbReference>
<dbReference type="OrthoDB" id="129082at2"/>
<evidence type="ECO:0000313" key="2">
    <source>
        <dbReference type="Proteomes" id="UP000199223"/>
    </source>
</evidence>
<accession>A0A1H6Z808</accession>
<evidence type="ECO:0000313" key="1">
    <source>
        <dbReference type="EMBL" id="SEJ49571.1"/>
    </source>
</evidence>
<name>A0A1H6Z808_9DEIO</name>
<gene>
    <name evidence="1" type="ORF">SAMN04488058_10963</name>
</gene>
<sequence>MKPLTPRLHGFVDYTACGLMLAAPRLLRLSPQARRASYALAGSYLGVSLLTDYPPALRRMIPFPVHGRIELATFPALLLLASETQGRNRIYFLALAGMVAGAYALTDWKADPDA</sequence>
<organism evidence="1 2">
    <name type="scientific">Deinococcus reticulitermitis</name>
    <dbReference type="NCBI Taxonomy" id="856736"/>
    <lineage>
        <taxon>Bacteria</taxon>
        <taxon>Thermotogati</taxon>
        <taxon>Deinococcota</taxon>
        <taxon>Deinococci</taxon>
        <taxon>Deinococcales</taxon>
        <taxon>Deinococcaceae</taxon>
        <taxon>Deinococcus</taxon>
    </lineage>
</organism>
<dbReference type="AlphaFoldDB" id="A0A1H6Z808"/>
<dbReference type="Proteomes" id="UP000199223">
    <property type="component" value="Unassembled WGS sequence"/>
</dbReference>
<dbReference type="RefSeq" id="WP_092264647.1">
    <property type="nucleotide sequence ID" value="NZ_FNZA01000009.1"/>
</dbReference>
<dbReference type="STRING" id="856736.SAMN04488058_10963"/>
<keyword evidence="2" id="KW-1185">Reference proteome</keyword>